<evidence type="ECO:0000313" key="2">
    <source>
        <dbReference type="Proteomes" id="UP000283269"/>
    </source>
</evidence>
<dbReference type="Proteomes" id="UP000283269">
    <property type="component" value="Unassembled WGS sequence"/>
</dbReference>
<keyword evidence="2" id="KW-1185">Reference proteome</keyword>
<dbReference type="AlphaFoldDB" id="A0A409WUS8"/>
<sequence length="87" mass="9631">MEEELEETEPIMDITNTTDAPLEDFNALVIDFIKAKDSEEMDQAWINAKTTASQTLAMEHENIAMCPDIAKAAFEAGDQLPPLDSQS</sequence>
<comment type="caution">
    <text evidence="1">The sequence shown here is derived from an EMBL/GenBank/DDBJ whole genome shotgun (WGS) entry which is preliminary data.</text>
</comment>
<dbReference type="EMBL" id="NHYD01003155">
    <property type="protein sequence ID" value="PPQ82262.1"/>
    <property type="molecule type" value="Genomic_DNA"/>
</dbReference>
<dbReference type="InParanoid" id="A0A409WUS8"/>
<evidence type="ECO:0000313" key="1">
    <source>
        <dbReference type="EMBL" id="PPQ82262.1"/>
    </source>
</evidence>
<protein>
    <submittedName>
        <fullName evidence="1">Uncharacterized protein</fullName>
    </submittedName>
</protein>
<organism evidence="1 2">
    <name type="scientific">Psilocybe cyanescens</name>
    <dbReference type="NCBI Taxonomy" id="93625"/>
    <lineage>
        <taxon>Eukaryota</taxon>
        <taxon>Fungi</taxon>
        <taxon>Dikarya</taxon>
        <taxon>Basidiomycota</taxon>
        <taxon>Agaricomycotina</taxon>
        <taxon>Agaricomycetes</taxon>
        <taxon>Agaricomycetidae</taxon>
        <taxon>Agaricales</taxon>
        <taxon>Agaricineae</taxon>
        <taxon>Strophariaceae</taxon>
        <taxon>Psilocybe</taxon>
    </lineage>
</organism>
<gene>
    <name evidence="1" type="ORF">CVT25_008425</name>
</gene>
<accession>A0A409WUS8</accession>
<reference evidence="1 2" key="1">
    <citation type="journal article" date="2018" name="Evol. Lett.">
        <title>Horizontal gene cluster transfer increased hallucinogenic mushroom diversity.</title>
        <authorList>
            <person name="Reynolds H.T."/>
            <person name="Vijayakumar V."/>
            <person name="Gluck-Thaler E."/>
            <person name="Korotkin H.B."/>
            <person name="Matheny P.B."/>
            <person name="Slot J.C."/>
        </authorList>
    </citation>
    <scope>NUCLEOTIDE SEQUENCE [LARGE SCALE GENOMIC DNA]</scope>
    <source>
        <strain evidence="1 2">2631</strain>
    </source>
</reference>
<proteinExistence type="predicted"/>
<name>A0A409WUS8_PSICY</name>